<evidence type="ECO:0000313" key="2">
    <source>
        <dbReference type="EMBL" id="UQC74837.1"/>
    </source>
</evidence>
<dbReference type="AlphaFoldDB" id="A0A9Q8SE37"/>
<dbReference type="EMBL" id="CP019471">
    <property type="protein sequence ID" value="UQC74837.1"/>
    <property type="molecule type" value="Genomic_DNA"/>
</dbReference>
<dbReference type="KEGG" id="clup:CLUP02_01489"/>
<keyword evidence="3" id="KW-1185">Reference proteome</keyword>
<evidence type="ECO:0000256" key="1">
    <source>
        <dbReference type="SAM" id="Phobius"/>
    </source>
</evidence>
<gene>
    <name evidence="2" type="ORF">CLUP02_01489</name>
</gene>
<keyword evidence="1" id="KW-0812">Transmembrane</keyword>
<keyword evidence="1" id="KW-0472">Membrane</keyword>
<dbReference type="Proteomes" id="UP000830671">
    <property type="component" value="Chromosome 1"/>
</dbReference>
<reference evidence="2" key="1">
    <citation type="journal article" date="2021" name="Mol. Plant Microbe Interact.">
        <title>Complete Genome Sequence of the Plant-Pathogenic Fungus Colletotrichum lupini.</title>
        <authorList>
            <person name="Baroncelli R."/>
            <person name="Pensec F."/>
            <person name="Da Lio D."/>
            <person name="Boufleur T."/>
            <person name="Vicente I."/>
            <person name="Sarrocco S."/>
            <person name="Picot A."/>
            <person name="Baraldi E."/>
            <person name="Sukno S."/>
            <person name="Thon M."/>
            <person name="Le Floch G."/>
        </authorList>
    </citation>
    <scope>NUCLEOTIDE SEQUENCE</scope>
    <source>
        <strain evidence="2">IMI 504893</strain>
    </source>
</reference>
<proteinExistence type="predicted"/>
<accession>A0A9Q8SE37</accession>
<evidence type="ECO:0000313" key="3">
    <source>
        <dbReference type="Proteomes" id="UP000830671"/>
    </source>
</evidence>
<organism evidence="2 3">
    <name type="scientific">Colletotrichum lupini</name>
    <dbReference type="NCBI Taxonomy" id="145971"/>
    <lineage>
        <taxon>Eukaryota</taxon>
        <taxon>Fungi</taxon>
        <taxon>Dikarya</taxon>
        <taxon>Ascomycota</taxon>
        <taxon>Pezizomycotina</taxon>
        <taxon>Sordariomycetes</taxon>
        <taxon>Hypocreomycetidae</taxon>
        <taxon>Glomerellales</taxon>
        <taxon>Glomerellaceae</taxon>
        <taxon>Colletotrichum</taxon>
        <taxon>Colletotrichum acutatum species complex</taxon>
    </lineage>
</organism>
<name>A0A9Q8SE37_9PEZI</name>
<sequence length="579" mass="63973">MNDGQSIGQFDRPFRSTCDIDWPPASRVLDPQLSILFSFGSALLSLQASLPGCLLLVAPKDRQPMCPCQVPWLGRSLILPESHPVRDFSGVCRRMRLSFLILPLFEASRRHCLLSQIPSPYISTRRLDRSQVNTRRSKATANSIASPFAFGIASHLHLSKPLPRGKMPFARHGGLGRRPLPGIGASKTRGTSTISTSNVASLLLRAIFSSFSPGCSLAPKVATGPFGTNSMSPNVMDIGPSPIHLSTNHHHHPTRHLCFLSHCRRSPESRPLLAHFLSMDLERCVETISSAGNVRLSPDSSTVLARPRIHVNQTIKRTDGRWGWLSVLELRWSTLEAHVGWSSQNGTTGYLGHSTGVFQHSFSTRSLSSQEMHAADTQFAAEIIAVKDPGLLQGSICLEPPELYTQTNYPALSLLTLPPTAPRTPSTTAWNSINRRVNTQSSPVVRPLAGGFLTRLQRCTSISTAGSRQTMCIITIDGEVHVLYPMMLHMQEASLSTFHSELVAAISAIVLIFFNELLMRMWQADRGFRILDQISVAFGCWTIRCSKNAPNYKMHCTNMICNLEGRSFMILLIPWRIAN</sequence>
<protein>
    <submittedName>
        <fullName evidence="2">Uncharacterized protein</fullName>
    </submittedName>
</protein>
<feature type="transmembrane region" description="Helical" evidence="1">
    <location>
        <begin position="502"/>
        <end position="519"/>
    </location>
</feature>
<keyword evidence="1" id="KW-1133">Transmembrane helix</keyword>
<dbReference type="RefSeq" id="XP_049136486.1">
    <property type="nucleotide sequence ID" value="XM_049280529.1"/>
</dbReference>
<dbReference type="GeneID" id="73335539"/>